<dbReference type="InterPro" id="IPR033116">
    <property type="entry name" value="TRYPSIN_SER"/>
</dbReference>
<feature type="chain" id="PRO_5039943277" description="Peptidase S1 domain-containing protein" evidence="4">
    <location>
        <begin position="18"/>
        <end position="319"/>
    </location>
</feature>
<feature type="signal peptide" evidence="4">
    <location>
        <begin position="1"/>
        <end position="17"/>
    </location>
</feature>
<evidence type="ECO:0000313" key="6">
    <source>
        <dbReference type="EMBL" id="KAG5667511.1"/>
    </source>
</evidence>
<reference evidence="6" key="1">
    <citation type="submission" date="2021-03" db="EMBL/GenBank/DDBJ databases">
        <title>Chromosome level genome of the anhydrobiotic midge Polypedilum vanderplanki.</title>
        <authorList>
            <person name="Yoshida Y."/>
            <person name="Kikawada T."/>
            <person name="Gusev O."/>
        </authorList>
    </citation>
    <scope>NUCLEOTIDE SEQUENCE</scope>
    <source>
        <strain evidence="6">NIAS01</strain>
        <tissue evidence="6">Whole body or cell culture</tissue>
    </source>
</reference>
<dbReference type="InterPro" id="IPR051333">
    <property type="entry name" value="CLIP_Serine_Protease"/>
</dbReference>
<dbReference type="PANTHER" id="PTHR24260">
    <property type="match status" value="1"/>
</dbReference>
<sequence length="319" mass="35442">MLISFLSIFCIFQLFTSISLTTIKKLDEIRPIKEHPAFDEFFESSFENQLRILNEIPQGGRIYNGIPAKLGQFPYQVFIVLNDGKKQYCCGGALIKLNLVVTAAHCLSFMISGTVYAGVADFTNSSLNFTVNFTKSDMIIHENFTIKGTKRLNDIGLIKLQNSFPCHRNLGVIDLPCGCDFMSDLENEELTVAGFGLRFDNDAISPVMNYIKYNGAMPNCKCASLTNIEILENMLCTAIVDGKTTCSGDSGSPLTAFIHGRPVLVGIVSFGTSRTCSTTVYDGFTRVSSYVDWIQEKIILIIKSNIKQQEEKVHLTKND</sequence>
<dbReference type="AlphaFoldDB" id="A0A9J6BCZ6"/>
<evidence type="ECO:0000256" key="4">
    <source>
        <dbReference type="SAM" id="SignalP"/>
    </source>
</evidence>
<evidence type="ECO:0000256" key="1">
    <source>
        <dbReference type="ARBA" id="ARBA00023157"/>
    </source>
</evidence>
<evidence type="ECO:0000259" key="5">
    <source>
        <dbReference type="PROSITE" id="PS50240"/>
    </source>
</evidence>
<keyword evidence="3" id="KW-0378">Hydrolase</keyword>
<dbReference type="Pfam" id="PF00089">
    <property type="entry name" value="Trypsin"/>
    <property type="match status" value="1"/>
</dbReference>
<dbReference type="PANTHER" id="PTHR24260:SF136">
    <property type="entry name" value="GH08193P-RELATED"/>
    <property type="match status" value="1"/>
</dbReference>
<dbReference type="InterPro" id="IPR018114">
    <property type="entry name" value="TRYPSIN_HIS"/>
</dbReference>
<gene>
    <name evidence="6" type="ORF">PVAND_015490</name>
</gene>
<dbReference type="PROSITE" id="PS00135">
    <property type="entry name" value="TRYPSIN_SER"/>
    <property type="match status" value="1"/>
</dbReference>
<protein>
    <recommendedName>
        <fullName evidence="5">Peptidase S1 domain-containing protein</fullName>
    </recommendedName>
</protein>
<keyword evidence="7" id="KW-1185">Reference proteome</keyword>
<dbReference type="InterPro" id="IPR009003">
    <property type="entry name" value="Peptidase_S1_PA"/>
</dbReference>
<dbReference type="PROSITE" id="PS00134">
    <property type="entry name" value="TRYPSIN_HIS"/>
    <property type="match status" value="1"/>
</dbReference>
<dbReference type="Proteomes" id="UP001107558">
    <property type="component" value="Chromosome 4"/>
</dbReference>
<dbReference type="Gene3D" id="2.40.10.10">
    <property type="entry name" value="Trypsin-like serine proteases"/>
    <property type="match status" value="1"/>
</dbReference>
<dbReference type="InterPro" id="IPR001254">
    <property type="entry name" value="Trypsin_dom"/>
</dbReference>
<dbReference type="SUPFAM" id="SSF50494">
    <property type="entry name" value="Trypsin-like serine proteases"/>
    <property type="match status" value="1"/>
</dbReference>
<accession>A0A9J6BCZ6</accession>
<evidence type="ECO:0000256" key="2">
    <source>
        <dbReference type="ARBA" id="ARBA00024195"/>
    </source>
</evidence>
<dbReference type="GO" id="GO:0004252">
    <property type="term" value="F:serine-type endopeptidase activity"/>
    <property type="evidence" value="ECO:0007669"/>
    <property type="project" value="InterPro"/>
</dbReference>
<keyword evidence="3" id="KW-0645">Protease</keyword>
<dbReference type="CDD" id="cd00190">
    <property type="entry name" value="Tryp_SPc"/>
    <property type="match status" value="1"/>
</dbReference>
<proteinExistence type="inferred from homology"/>
<dbReference type="GO" id="GO:0006508">
    <property type="term" value="P:proteolysis"/>
    <property type="evidence" value="ECO:0007669"/>
    <property type="project" value="UniProtKB-KW"/>
</dbReference>
<dbReference type="InterPro" id="IPR001314">
    <property type="entry name" value="Peptidase_S1A"/>
</dbReference>
<dbReference type="InterPro" id="IPR043504">
    <property type="entry name" value="Peptidase_S1_PA_chymotrypsin"/>
</dbReference>
<evidence type="ECO:0000256" key="3">
    <source>
        <dbReference type="RuleBase" id="RU363034"/>
    </source>
</evidence>
<organism evidence="6 7">
    <name type="scientific">Polypedilum vanderplanki</name>
    <name type="common">Sleeping chironomid midge</name>
    <dbReference type="NCBI Taxonomy" id="319348"/>
    <lineage>
        <taxon>Eukaryota</taxon>
        <taxon>Metazoa</taxon>
        <taxon>Ecdysozoa</taxon>
        <taxon>Arthropoda</taxon>
        <taxon>Hexapoda</taxon>
        <taxon>Insecta</taxon>
        <taxon>Pterygota</taxon>
        <taxon>Neoptera</taxon>
        <taxon>Endopterygota</taxon>
        <taxon>Diptera</taxon>
        <taxon>Nematocera</taxon>
        <taxon>Chironomoidea</taxon>
        <taxon>Chironomidae</taxon>
        <taxon>Chironominae</taxon>
        <taxon>Polypedilum</taxon>
        <taxon>Polypedilum</taxon>
    </lineage>
</organism>
<comment type="caution">
    <text evidence="6">The sequence shown here is derived from an EMBL/GenBank/DDBJ whole genome shotgun (WGS) entry which is preliminary data.</text>
</comment>
<keyword evidence="3" id="KW-0720">Serine protease</keyword>
<name>A0A9J6BCZ6_POLVA</name>
<dbReference type="EMBL" id="JADBJN010000004">
    <property type="protein sequence ID" value="KAG5667511.1"/>
    <property type="molecule type" value="Genomic_DNA"/>
</dbReference>
<keyword evidence="1" id="KW-1015">Disulfide bond</keyword>
<evidence type="ECO:0000313" key="7">
    <source>
        <dbReference type="Proteomes" id="UP001107558"/>
    </source>
</evidence>
<dbReference type="PRINTS" id="PR00722">
    <property type="entry name" value="CHYMOTRYPSIN"/>
</dbReference>
<dbReference type="PROSITE" id="PS50240">
    <property type="entry name" value="TRYPSIN_DOM"/>
    <property type="match status" value="1"/>
</dbReference>
<dbReference type="OrthoDB" id="5565075at2759"/>
<dbReference type="SMART" id="SM00020">
    <property type="entry name" value="Tryp_SPc"/>
    <property type="match status" value="1"/>
</dbReference>
<keyword evidence="4" id="KW-0732">Signal</keyword>
<comment type="similarity">
    <text evidence="2">Belongs to the peptidase S1 family. CLIP subfamily.</text>
</comment>
<feature type="domain" description="Peptidase S1" evidence="5">
    <location>
        <begin position="62"/>
        <end position="299"/>
    </location>
</feature>